<evidence type="ECO:0000256" key="1">
    <source>
        <dbReference type="ARBA" id="ARBA00022679"/>
    </source>
</evidence>
<dbReference type="GO" id="GO:0016757">
    <property type="term" value="F:glycosyltransferase activity"/>
    <property type="evidence" value="ECO:0007669"/>
    <property type="project" value="InterPro"/>
</dbReference>
<sequence length="340" mass="38784">MKIALLHPPLVEISGGNLYNRNILHQARLCRFPLHSVTVSAIDRERLAEWHENFELLIWDSLFWRELACMAESLQNSPCCLLCHYLPSMNPLSTARERAVWREIECRAIESMRFVIATGQAVIDEIQKRFPSKSVGLCEPGIDEAFKPEPVQKNTSTIVQFLTVANLLPEKGYLDILQALASLTEWSWQWHFCGSDRVDAEYTQRFWHSAGEMNLLDRIRYEGVLTSEQLSDLMRISDVFVSASHYESYGIALAEAAAMRLPIVCSETGAAGQIVRHGVSGFLFAVNDVGALRAHLAKLISEEKLRRRFRKRQFFQGRSWGQSFMIFDRLCKEALCLTGQ</sequence>
<dbReference type="KEGG" id="mbur:EQU24_03595"/>
<dbReference type="STRING" id="675511.GCA_000341735_02288"/>
<dbReference type="AlphaFoldDB" id="A0A4P9UJV7"/>
<keyword evidence="4" id="KW-1185">Reference proteome</keyword>
<dbReference type="SUPFAM" id="SSF53756">
    <property type="entry name" value="UDP-Glycosyltransferase/glycogen phosphorylase"/>
    <property type="match status" value="1"/>
</dbReference>
<name>A0A4P9UJV7_METBY</name>
<accession>A0A4P9UJV7</accession>
<dbReference type="PANTHER" id="PTHR46401:SF2">
    <property type="entry name" value="GLYCOSYLTRANSFERASE WBBK-RELATED"/>
    <property type="match status" value="1"/>
</dbReference>
<dbReference type="CDD" id="cd03801">
    <property type="entry name" value="GT4_PimA-like"/>
    <property type="match status" value="1"/>
</dbReference>
<gene>
    <name evidence="3" type="ORF">EQU24_03595</name>
</gene>
<dbReference type="Gene3D" id="3.40.50.2000">
    <property type="entry name" value="Glycogen Phosphorylase B"/>
    <property type="match status" value="2"/>
</dbReference>
<dbReference type="EMBL" id="CP035467">
    <property type="protein sequence ID" value="QCW81434.1"/>
    <property type="molecule type" value="Genomic_DNA"/>
</dbReference>
<dbReference type="Proteomes" id="UP000305881">
    <property type="component" value="Chromosome"/>
</dbReference>
<dbReference type="RefSeq" id="WP_017840809.1">
    <property type="nucleotide sequence ID" value="NZ_CP035467.1"/>
</dbReference>
<evidence type="ECO:0000259" key="2">
    <source>
        <dbReference type="Pfam" id="PF00534"/>
    </source>
</evidence>
<evidence type="ECO:0000313" key="3">
    <source>
        <dbReference type="EMBL" id="QCW81434.1"/>
    </source>
</evidence>
<dbReference type="InterPro" id="IPR001296">
    <property type="entry name" value="Glyco_trans_1"/>
</dbReference>
<dbReference type="OrthoDB" id="4611853at2"/>
<evidence type="ECO:0000313" key="4">
    <source>
        <dbReference type="Proteomes" id="UP000305881"/>
    </source>
</evidence>
<reference evidence="4" key="1">
    <citation type="journal article" date="2019" name="J. Bacteriol.">
        <title>A Mutagenic Screen Identifies a TonB-Dependent Receptor Required for the Lanthanide Metal Switch in the Type I Methanotroph 'Methylotuvimicrobium buryatense' 5GB1C.</title>
        <authorList>
            <person name="Groom J.D."/>
            <person name="Ford S.M."/>
            <person name="Pesesky M.W."/>
            <person name="Lidstrom M.E."/>
        </authorList>
    </citation>
    <scope>NUCLEOTIDE SEQUENCE [LARGE SCALE GENOMIC DNA]</scope>
    <source>
        <strain evidence="4">5GB1C</strain>
    </source>
</reference>
<dbReference type="Pfam" id="PF00534">
    <property type="entry name" value="Glycos_transf_1"/>
    <property type="match status" value="1"/>
</dbReference>
<proteinExistence type="predicted"/>
<feature type="domain" description="Glycosyl transferase family 1" evidence="2">
    <location>
        <begin position="160"/>
        <end position="312"/>
    </location>
</feature>
<dbReference type="PANTHER" id="PTHR46401">
    <property type="entry name" value="GLYCOSYLTRANSFERASE WBBK-RELATED"/>
    <property type="match status" value="1"/>
</dbReference>
<organism evidence="3 4">
    <name type="scientific">Methylotuvimicrobium buryatense</name>
    <name type="common">Methylomicrobium buryatense</name>
    <dbReference type="NCBI Taxonomy" id="95641"/>
    <lineage>
        <taxon>Bacteria</taxon>
        <taxon>Pseudomonadati</taxon>
        <taxon>Pseudomonadota</taxon>
        <taxon>Gammaproteobacteria</taxon>
        <taxon>Methylococcales</taxon>
        <taxon>Methylococcaceae</taxon>
        <taxon>Methylotuvimicrobium</taxon>
    </lineage>
</organism>
<keyword evidence="1" id="KW-0808">Transferase</keyword>
<dbReference type="GO" id="GO:0009103">
    <property type="term" value="P:lipopolysaccharide biosynthetic process"/>
    <property type="evidence" value="ECO:0007669"/>
    <property type="project" value="TreeGrafter"/>
</dbReference>
<protein>
    <submittedName>
        <fullName evidence="3">Glycosyltransferase</fullName>
    </submittedName>
</protein>